<evidence type="ECO:0000313" key="1">
    <source>
        <dbReference type="EMBL" id="CAE6509779.1"/>
    </source>
</evidence>
<reference evidence="1" key="1">
    <citation type="submission" date="2021-01" db="EMBL/GenBank/DDBJ databases">
        <authorList>
            <person name="Kaushik A."/>
        </authorList>
    </citation>
    <scope>NUCLEOTIDE SEQUENCE</scope>
    <source>
        <strain evidence="1">Type strain: AG8-Rh-89/</strain>
    </source>
</reference>
<evidence type="ECO:0000313" key="2">
    <source>
        <dbReference type="Proteomes" id="UP000663850"/>
    </source>
</evidence>
<dbReference type="AlphaFoldDB" id="A0A8H3D6C8"/>
<dbReference type="EMBL" id="CAJMWZ010005688">
    <property type="protein sequence ID" value="CAE6509779.1"/>
    <property type="molecule type" value="Genomic_DNA"/>
</dbReference>
<proteinExistence type="predicted"/>
<name>A0A8H3D6C8_9AGAM</name>
<protein>
    <submittedName>
        <fullName evidence="1">Uncharacterized protein</fullName>
    </submittedName>
</protein>
<comment type="caution">
    <text evidence="1">The sequence shown here is derived from an EMBL/GenBank/DDBJ whole genome shotgun (WGS) entry which is preliminary data.</text>
</comment>
<organism evidence="1 2">
    <name type="scientific">Rhizoctonia solani</name>
    <dbReference type="NCBI Taxonomy" id="456999"/>
    <lineage>
        <taxon>Eukaryota</taxon>
        <taxon>Fungi</taxon>
        <taxon>Dikarya</taxon>
        <taxon>Basidiomycota</taxon>
        <taxon>Agaricomycotina</taxon>
        <taxon>Agaricomycetes</taxon>
        <taxon>Cantharellales</taxon>
        <taxon>Ceratobasidiaceae</taxon>
        <taxon>Rhizoctonia</taxon>
    </lineage>
</organism>
<sequence length="416" mass="48220">MSVPPGASYRASNAYVRLKRHLLNLEAPIRVQFNRDWKQGHPLYDWYHRHDPYISAMELRRERNAPFFHQYIVFKLRSNRFFRIDRRQLPNEAAPLDCIYEQGVEAYDTIEEVTSFEDASYSPSDCLVGLVFKKGMEVALVLKILWATHQHPSARVYTLQRYNCYFIAQTIISIVATPNENSRSDRLDCISRSYNALGMVASTYQQHSYKLPGPETPLSRALFDLFQQFGECNQELHNTHGTHLQYYLQRIRKREPPSSLPMAFNVADHPKGFGAIILSHFHGSLTRFWRQALSAALGAQATHTEATHTLPKTRDPKWRLEERGIVQTEPEHHNTYCPTKSSWTQCVREALQQLAKHSNPMIQHTLDNPPWNPLSPGMDAESSSYLRKVDNWVKDMVVLFESGYNRLKEGLESEVW</sequence>
<gene>
    <name evidence="1" type="ORF">RDB_LOCUS105098</name>
</gene>
<dbReference type="Proteomes" id="UP000663850">
    <property type="component" value="Unassembled WGS sequence"/>
</dbReference>
<accession>A0A8H3D6C8</accession>